<dbReference type="EMBL" id="AP024702">
    <property type="protein sequence ID" value="BCX46548.1"/>
    <property type="molecule type" value="Genomic_DNA"/>
</dbReference>
<keyword evidence="9" id="KW-1185">Reference proteome</keyword>
<dbReference type="PROSITE" id="PS51892">
    <property type="entry name" value="SUBTILASE"/>
    <property type="match status" value="1"/>
</dbReference>
<feature type="active site" description="Charge relay system" evidence="5">
    <location>
        <position position="545"/>
    </location>
</feature>
<evidence type="ECO:0000256" key="6">
    <source>
        <dbReference type="SAM" id="SignalP"/>
    </source>
</evidence>
<evidence type="ECO:0000313" key="9">
    <source>
        <dbReference type="Proteomes" id="UP001374893"/>
    </source>
</evidence>
<dbReference type="Gene3D" id="3.40.50.200">
    <property type="entry name" value="Peptidase S8/S53 domain"/>
    <property type="match status" value="1"/>
</dbReference>
<organism evidence="8 9">
    <name type="scientific">Haloferula helveola</name>
    <dbReference type="NCBI Taxonomy" id="490095"/>
    <lineage>
        <taxon>Bacteria</taxon>
        <taxon>Pseudomonadati</taxon>
        <taxon>Verrucomicrobiota</taxon>
        <taxon>Verrucomicrobiia</taxon>
        <taxon>Verrucomicrobiales</taxon>
        <taxon>Verrucomicrobiaceae</taxon>
        <taxon>Haloferula</taxon>
    </lineage>
</organism>
<feature type="signal peptide" evidence="6">
    <location>
        <begin position="1"/>
        <end position="17"/>
    </location>
</feature>
<dbReference type="InterPro" id="IPR036852">
    <property type="entry name" value="Peptidase_S8/S53_dom_sf"/>
</dbReference>
<keyword evidence="4 5" id="KW-0720">Serine protease</keyword>
<evidence type="ECO:0000313" key="8">
    <source>
        <dbReference type="EMBL" id="BCX46548.1"/>
    </source>
</evidence>
<keyword evidence="3 5" id="KW-0378">Hydrolase</keyword>
<dbReference type="Proteomes" id="UP001374893">
    <property type="component" value="Chromosome"/>
</dbReference>
<dbReference type="SUPFAM" id="SSF52743">
    <property type="entry name" value="Subtilisin-like"/>
    <property type="match status" value="1"/>
</dbReference>
<name>A0ABM7RAC2_9BACT</name>
<feature type="domain" description="Peptidase S8/S53" evidence="7">
    <location>
        <begin position="538"/>
        <end position="782"/>
    </location>
</feature>
<keyword evidence="6" id="KW-0732">Signal</keyword>
<dbReference type="PANTHER" id="PTHR43806">
    <property type="entry name" value="PEPTIDASE S8"/>
    <property type="match status" value="1"/>
</dbReference>
<feature type="active site" description="Charge relay system" evidence="5">
    <location>
        <position position="749"/>
    </location>
</feature>
<dbReference type="Pfam" id="PF00082">
    <property type="entry name" value="Peptidase_S8"/>
    <property type="match status" value="1"/>
</dbReference>
<gene>
    <name evidence="8" type="ORF">HAHE_04560</name>
</gene>
<evidence type="ECO:0000256" key="5">
    <source>
        <dbReference type="PROSITE-ProRule" id="PRU01240"/>
    </source>
</evidence>
<feature type="chain" id="PRO_5046609032" evidence="6">
    <location>
        <begin position="18"/>
        <end position="932"/>
    </location>
</feature>
<comment type="similarity">
    <text evidence="1 5">Belongs to the peptidase S8 family.</text>
</comment>
<evidence type="ECO:0000256" key="4">
    <source>
        <dbReference type="ARBA" id="ARBA00022825"/>
    </source>
</evidence>
<keyword evidence="2 5" id="KW-0645">Protease</keyword>
<evidence type="ECO:0000256" key="2">
    <source>
        <dbReference type="ARBA" id="ARBA00022670"/>
    </source>
</evidence>
<evidence type="ECO:0000256" key="1">
    <source>
        <dbReference type="ARBA" id="ARBA00011073"/>
    </source>
</evidence>
<protein>
    <submittedName>
        <fullName evidence="8">Peptidase S8 subtilisin</fullName>
    </submittedName>
</protein>
<dbReference type="InterPro" id="IPR000209">
    <property type="entry name" value="Peptidase_S8/S53_dom"/>
</dbReference>
<reference evidence="8 9" key="1">
    <citation type="submission" date="2021-06" db="EMBL/GenBank/DDBJ databases">
        <title>Complete genome of Haloferula helveola possessing various polysaccharide degrading enzymes.</title>
        <authorList>
            <person name="Takami H."/>
            <person name="Huang C."/>
            <person name="Hamasaki K."/>
        </authorList>
    </citation>
    <scope>NUCLEOTIDE SEQUENCE [LARGE SCALE GENOMIC DNA]</scope>
    <source>
        <strain evidence="8 9">CN-1</strain>
    </source>
</reference>
<evidence type="ECO:0000259" key="7">
    <source>
        <dbReference type="Pfam" id="PF00082"/>
    </source>
</evidence>
<accession>A0ABM7RAC2</accession>
<sequence>MRLVNSLSLILAGSAFAQQLEWQAALSAFADTSVFTSIEALPDGGAGVPARAFACGHFVDDFNIGPGAPLINPAGRDGIVFRMTNTPPWDVAWKAQAASSDTVILRDLSIDPDGEVLVCGFYVDNVQFTGSGLSFSSPGDTVGFVARLDPDTGDWLDAYETPGILPVSLVAGPADQAVITGPGTLAARFDSGSQTWSTPAPAATDSWHHIAVDPQGEFAYVLTELPHASSNDISLDKLDLGLGGTIWKRRMGSPGVDTPGGLDVAPDGDIRVTWASNHPQPRFEADPVPGIPNIAATHSSIGRIHPDGFPLWLAPVGIAQAPGVLTTSDLDIDAAGNAWLATRFNGNWFIEDQVETGNADSALVAVDGTGDLYDFHRSTGAATENANAVAAPVRDLAILVGEYSGNGTTFAPLPTFPNQANPQGFVAIAAPVPNQQLYVFRPAGGAPPTLLQLTNLLEQSGLQTYVTVANSSTEISVSAYATPSQINDLDPNPNLTWELESFLAANGTNTDAGWALARLNDPSSPSPYTFDFPDTGGEVVVYLIDTAVDELGGWFSANSNLSIAGSTLIRGAGDPTTSSTFEHGTQALSVIAGPDNGAAAGTPIILVNYDIYPDGITTTSALLADAILEVLDDHADNYPCTPAVIGIASSSTDVATSASLSIAMSLATADGIPIVLSAGNASDDAALYVPQAYAGAGILCVGASDLSNIATSISNYGSPVDLHAPGDAVRSVLYTAPFSGSYDTFTGTSASSALVTAIAAVHLSVNPWQSPTELEAAILAETSSGTIDLAQLSSGGPSFSGSFTAWANWHGLATVDTAADSDGDGLDDGLEFVLGFDPCTSDSPSPLDITYSGGTSEISFTISAVLHDSSSPGTLRDGTTWEMTSCTDLSSWSTASGSYSFGSSRASRIPVTLTDTPTTTSCFHRLEISFAP</sequence>
<dbReference type="PANTHER" id="PTHR43806:SF11">
    <property type="entry name" value="CEREVISIN-RELATED"/>
    <property type="match status" value="1"/>
</dbReference>
<dbReference type="RefSeq" id="WP_338688228.1">
    <property type="nucleotide sequence ID" value="NZ_AP024702.1"/>
</dbReference>
<evidence type="ECO:0000256" key="3">
    <source>
        <dbReference type="ARBA" id="ARBA00022801"/>
    </source>
</evidence>
<dbReference type="SUPFAM" id="SSF63829">
    <property type="entry name" value="Calcium-dependent phosphotriesterase"/>
    <property type="match status" value="1"/>
</dbReference>
<dbReference type="InterPro" id="IPR050131">
    <property type="entry name" value="Peptidase_S8_subtilisin-like"/>
</dbReference>
<feature type="active site" description="Charge relay system" evidence="5">
    <location>
        <position position="583"/>
    </location>
</feature>
<proteinExistence type="inferred from homology"/>